<feature type="domain" description="No apical meristem-associated C-terminal" evidence="2">
    <location>
        <begin position="139"/>
        <end position="241"/>
    </location>
</feature>
<keyword evidence="4" id="KW-1185">Reference proteome</keyword>
<gene>
    <name evidence="3" type="ORF">DH2020_005365</name>
</gene>
<dbReference type="PANTHER" id="PTHR45125">
    <property type="entry name" value="F21J9.4-RELATED"/>
    <property type="match status" value="1"/>
</dbReference>
<feature type="region of interest" description="Disordered" evidence="1">
    <location>
        <begin position="250"/>
        <end position="277"/>
    </location>
</feature>
<dbReference type="Proteomes" id="UP001318860">
    <property type="component" value="Unassembled WGS sequence"/>
</dbReference>
<comment type="caution">
    <text evidence="3">The sequence shown here is derived from an EMBL/GenBank/DDBJ whole genome shotgun (WGS) entry which is preliminary data.</text>
</comment>
<evidence type="ECO:0000313" key="4">
    <source>
        <dbReference type="Proteomes" id="UP001318860"/>
    </source>
</evidence>
<feature type="region of interest" description="Disordered" evidence="1">
    <location>
        <begin position="133"/>
        <end position="152"/>
    </location>
</feature>
<dbReference type="EMBL" id="JABTTQ020000004">
    <property type="protein sequence ID" value="KAK6158051.1"/>
    <property type="molecule type" value="Genomic_DNA"/>
</dbReference>
<dbReference type="Pfam" id="PF14303">
    <property type="entry name" value="NAM-associated"/>
    <property type="match status" value="1"/>
</dbReference>
<sequence length="277" mass="32310">MASNSRSVSYSHEEDQHLCHIYLDVSQNPIIGINQSKDHFWSRIEENYNTSKPYTTMQERIKRSLQCRMQVIMHAVGKLRGCIRQIEHFNPSGASEQDILNRARELLMQDKKYKKEFKFDHVWPLLKDMEKFTTTDGGNSSHDDNVDVSASQRPIGVKKAKLKRKQDDSILAVANAIRDEAQQLVGLLSNKSTDRQQNYDIERKRLYLLEQQEESKFLLKDLDSISDPKIREYFRNEQLKIWQKRVQKEQLRSDNPSSPLGQYFQDLGGSGSDLPDY</sequence>
<reference evidence="3 4" key="1">
    <citation type="journal article" date="2021" name="Comput. Struct. Biotechnol. J.">
        <title>De novo genome assembly of the potent medicinal plant Rehmannia glutinosa using nanopore technology.</title>
        <authorList>
            <person name="Ma L."/>
            <person name="Dong C."/>
            <person name="Song C."/>
            <person name="Wang X."/>
            <person name="Zheng X."/>
            <person name="Niu Y."/>
            <person name="Chen S."/>
            <person name="Feng W."/>
        </authorList>
    </citation>
    <scope>NUCLEOTIDE SEQUENCE [LARGE SCALE GENOMIC DNA]</scope>
    <source>
        <strain evidence="3">DH-2019</strain>
    </source>
</reference>
<evidence type="ECO:0000256" key="1">
    <source>
        <dbReference type="SAM" id="MobiDB-lite"/>
    </source>
</evidence>
<evidence type="ECO:0000259" key="2">
    <source>
        <dbReference type="Pfam" id="PF14303"/>
    </source>
</evidence>
<name>A0ABR0XFW4_REHGL</name>
<accession>A0ABR0XFW4</accession>
<proteinExistence type="predicted"/>
<dbReference type="InterPro" id="IPR029466">
    <property type="entry name" value="NAM-associated_C"/>
</dbReference>
<organism evidence="3 4">
    <name type="scientific">Rehmannia glutinosa</name>
    <name type="common">Chinese foxglove</name>
    <dbReference type="NCBI Taxonomy" id="99300"/>
    <lineage>
        <taxon>Eukaryota</taxon>
        <taxon>Viridiplantae</taxon>
        <taxon>Streptophyta</taxon>
        <taxon>Embryophyta</taxon>
        <taxon>Tracheophyta</taxon>
        <taxon>Spermatophyta</taxon>
        <taxon>Magnoliopsida</taxon>
        <taxon>eudicotyledons</taxon>
        <taxon>Gunneridae</taxon>
        <taxon>Pentapetalae</taxon>
        <taxon>asterids</taxon>
        <taxon>lamiids</taxon>
        <taxon>Lamiales</taxon>
        <taxon>Orobanchaceae</taxon>
        <taxon>Rehmannieae</taxon>
        <taxon>Rehmannia</taxon>
    </lineage>
</organism>
<dbReference type="PANTHER" id="PTHR45125:SF36">
    <property type="entry name" value="BNAC01G27460D PROTEIN"/>
    <property type="match status" value="1"/>
</dbReference>
<protein>
    <recommendedName>
        <fullName evidence="2">No apical meristem-associated C-terminal domain-containing protein</fullName>
    </recommendedName>
</protein>
<evidence type="ECO:0000313" key="3">
    <source>
        <dbReference type="EMBL" id="KAK6158051.1"/>
    </source>
</evidence>